<keyword evidence="3" id="KW-1185">Reference proteome</keyword>
<organism evidence="2 3">
    <name type="scientific">Caligus rogercresseyi</name>
    <name type="common">Sea louse</name>
    <dbReference type="NCBI Taxonomy" id="217165"/>
    <lineage>
        <taxon>Eukaryota</taxon>
        <taxon>Metazoa</taxon>
        <taxon>Ecdysozoa</taxon>
        <taxon>Arthropoda</taxon>
        <taxon>Crustacea</taxon>
        <taxon>Multicrustacea</taxon>
        <taxon>Hexanauplia</taxon>
        <taxon>Copepoda</taxon>
        <taxon>Siphonostomatoida</taxon>
        <taxon>Caligidae</taxon>
        <taxon>Caligus</taxon>
    </lineage>
</organism>
<feature type="region of interest" description="Disordered" evidence="1">
    <location>
        <begin position="48"/>
        <end position="71"/>
    </location>
</feature>
<sequence length="71" mass="8197">MREGTPLTDEDRRGVGLHSRSRGEGNVSLNGREEETLFLVSKAFIPESREDRRRDEEGRDRGISLKHKFEV</sequence>
<reference evidence="3" key="1">
    <citation type="submission" date="2021-01" db="EMBL/GenBank/DDBJ databases">
        <title>Caligus Genome Assembly.</title>
        <authorList>
            <person name="Gallardo-Escarate C."/>
        </authorList>
    </citation>
    <scope>NUCLEOTIDE SEQUENCE [LARGE SCALE GENOMIC DNA]</scope>
</reference>
<protein>
    <submittedName>
        <fullName evidence="2">Uncharacterized protein</fullName>
    </submittedName>
</protein>
<evidence type="ECO:0000313" key="2">
    <source>
        <dbReference type="EMBL" id="QQP34864.1"/>
    </source>
</evidence>
<feature type="compositionally biased region" description="Basic and acidic residues" evidence="1">
    <location>
        <begin position="1"/>
        <end position="14"/>
    </location>
</feature>
<dbReference type="Proteomes" id="UP000595437">
    <property type="component" value="Chromosome 17"/>
</dbReference>
<evidence type="ECO:0000256" key="1">
    <source>
        <dbReference type="SAM" id="MobiDB-lite"/>
    </source>
</evidence>
<feature type="region of interest" description="Disordered" evidence="1">
    <location>
        <begin position="1"/>
        <end position="30"/>
    </location>
</feature>
<accession>A0A7T8GN44</accession>
<evidence type="ECO:0000313" key="3">
    <source>
        <dbReference type="Proteomes" id="UP000595437"/>
    </source>
</evidence>
<dbReference type="EMBL" id="CP045906">
    <property type="protein sequence ID" value="QQP34864.1"/>
    <property type="molecule type" value="Genomic_DNA"/>
</dbReference>
<gene>
    <name evidence="2" type="ORF">FKW44_022904</name>
</gene>
<dbReference type="AlphaFoldDB" id="A0A7T8GN44"/>
<name>A0A7T8GN44_CALRO</name>
<proteinExistence type="predicted"/>